<dbReference type="RefSeq" id="WP_280576331.1">
    <property type="nucleotide sequence ID" value="NZ_JARXRM010000046.1"/>
</dbReference>
<dbReference type="Pfam" id="PF13560">
    <property type="entry name" value="HTH_31"/>
    <property type="match status" value="1"/>
</dbReference>
<sequence>MRRKEADFATPGAINAAAHLGALVRQARLARSWTQQGLAERARISLATLKRMESGAVEVSLGGWLAVFESLGLLPLFSMLRDPASAALLDTTRAKRARSGKRDDLDF</sequence>
<reference evidence="2 3" key="1">
    <citation type="submission" date="2023-04" db="EMBL/GenBank/DDBJ databases">
        <title>Luteimonas endophyticus RD2P54.</title>
        <authorList>
            <person name="Sun J.-Q."/>
        </authorList>
    </citation>
    <scope>NUCLEOTIDE SEQUENCE [LARGE SCALE GENOMIC DNA]</scope>
    <source>
        <strain evidence="2 3">RD2P54</strain>
    </source>
</reference>
<dbReference type="InterPro" id="IPR010982">
    <property type="entry name" value="Lambda_DNA-bd_dom_sf"/>
</dbReference>
<dbReference type="Gene3D" id="1.10.260.40">
    <property type="entry name" value="lambda repressor-like DNA-binding domains"/>
    <property type="match status" value="1"/>
</dbReference>
<dbReference type="SMART" id="SM00530">
    <property type="entry name" value="HTH_XRE"/>
    <property type="match status" value="1"/>
</dbReference>
<evidence type="ECO:0000259" key="1">
    <source>
        <dbReference type="PROSITE" id="PS50943"/>
    </source>
</evidence>
<dbReference type="CDD" id="cd00093">
    <property type="entry name" value="HTH_XRE"/>
    <property type="match status" value="1"/>
</dbReference>
<dbReference type="SUPFAM" id="SSF47413">
    <property type="entry name" value="lambda repressor-like DNA-binding domains"/>
    <property type="match status" value="1"/>
</dbReference>
<feature type="domain" description="HTH cro/C1-type" evidence="1">
    <location>
        <begin position="24"/>
        <end position="61"/>
    </location>
</feature>
<evidence type="ECO:0000313" key="3">
    <source>
        <dbReference type="Proteomes" id="UP001156940"/>
    </source>
</evidence>
<accession>A0ABT6JDQ0</accession>
<dbReference type="InterPro" id="IPR001387">
    <property type="entry name" value="Cro/C1-type_HTH"/>
</dbReference>
<evidence type="ECO:0000313" key="2">
    <source>
        <dbReference type="EMBL" id="MDH5824949.1"/>
    </source>
</evidence>
<proteinExistence type="predicted"/>
<protein>
    <submittedName>
        <fullName evidence="2">Helix-turn-helix domain-containing protein</fullName>
    </submittedName>
</protein>
<organism evidence="2 3">
    <name type="scientific">Luteimonas endophytica</name>
    <dbReference type="NCBI Taxonomy" id="3042023"/>
    <lineage>
        <taxon>Bacteria</taxon>
        <taxon>Pseudomonadati</taxon>
        <taxon>Pseudomonadota</taxon>
        <taxon>Gammaproteobacteria</taxon>
        <taxon>Lysobacterales</taxon>
        <taxon>Lysobacteraceae</taxon>
        <taxon>Luteimonas</taxon>
    </lineage>
</organism>
<dbReference type="PROSITE" id="PS50943">
    <property type="entry name" value="HTH_CROC1"/>
    <property type="match status" value="1"/>
</dbReference>
<comment type="caution">
    <text evidence="2">The sequence shown here is derived from an EMBL/GenBank/DDBJ whole genome shotgun (WGS) entry which is preliminary data.</text>
</comment>
<dbReference type="EMBL" id="JARXRM010000046">
    <property type="protein sequence ID" value="MDH5824949.1"/>
    <property type="molecule type" value="Genomic_DNA"/>
</dbReference>
<gene>
    <name evidence="2" type="ORF">QFW77_18440</name>
</gene>
<keyword evidence="3" id="KW-1185">Reference proteome</keyword>
<name>A0ABT6JDQ0_9GAMM</name>
<dbReference type="Proteomes" id="UP001156940">
    <property type="component" value="Unassembled WGS sequence"/>
</dbReference>